<dbReference type="HOGENOM" id="CLU_1466695_0_0_14"/>
<dbReference type="EMBL" id="CP006771">
    <property type="protein sequence ID" value="AGX89275.1"/>
    <property type="molecule type" value="Genomic_DNA"/>
</dbReference>
<name>U5ND58_9MOLU</name>
<organism evidence="1 2">
    <name type="scientific">Mycoplasma parvum str. Indiana</name>
    <dbReference type="NCBI Taxonomy" id="1403316"/>
    <lineage>
        <taxon>Bacteria</taxon>
        <taxon>Bacillati</taxon>
        <taxon>Mycoplasmatota</taxon>
        <taxon>Mollicutes</taxon>
        <taxon>Mycoplasmataceae</taxon>
        <taxon>Mycoplasma</taxon>
    </lineage>
</organism>
<evidence type="ECO:0000313" key="2">
    <source>
        <dbReference type="Proteomes" id="UP000017119"/>
    </source>
</evidence>
<dbReference type="PATRIC" id="fig|1403316.3.peg.513"/>
<gene>
    <name evidence="1" type="ORF">PRV_02740</name>
</gene>
<keyword evidence="2" id="KW-1185">Reference proteome</keyword>
<sequence length="184" mass="21349">MEKILVRKILPVFLIGSSVGGAFWINNYFYKKWPKNSLGIKVWFDRSYINELLVGGNWIASDFFDRNDSSFFKKEKSDKSFKLIQKDLSDSELPSSLNIPSNETANRNFWSKNFVITGLNCKEVESKLDEYYRFRTKSKENEVDNGLEKLWLKDGKIFYKTGYRSPFGILPVTLIAGGFKCISF</sequence>
<accession>U5ND58</accession>
<dbReference type="KEGG" id="mpv:PRV_02740"/>
<dbReference type="Proteomes" id="UP000017119">
    <property type="component" value="Chromosome"/>
</dbReference>
<proteinExistence type="predicted"/>
<protein>
    <submittedName>
        <fullName evidence="1">Uncharacterized protein</fullName>
    </submittedName>
</protein>
<reference evidence="1 2" key="1">
    <citation type="journal article" date="2013" name="Genome Announc.">
        <title>Genome Sequence of Mycoplasma parvum (Formerly Eperythrozoon parvum), a Diminutive Hemoplasma of the Pig.</title>
        <authorList>
            <person name="do Nascimento N.C."/>
            <person name="Dos Santos A.P."/>
            <person name="Chu Y."/>
            <person name="Guimaraes A.M."/>
            <person name="Pagliaro A."/>
            <person name="Messick J.B."/>
        </authorList>
    </citation>
    <scope>NUCLEOTIDE SEQUENCE [LARGE SCALE GENOMIC DNA]</scope>
    <source>
        <strain evidence="1 2">Indiana</strain>
    </source>
</reference>
<evidence type="ECO:0000313" key="1">
    <source>
        <dbReference type="EMBL" id="AGX89275.1"/>
    </source>
</evidence>
<dbReference type="AlphaFoldDB" id="U5ND58"/>
<dbReference type="STRING" id="1403316.PRV_02740"/>